<evidence type="ECO:0000256" key="1">
    <source>
        <dbReference type="SAM" id="MobiDB-lite"/>
    </source>
</evidence>
<evidence type="ECO:0000256" key="2">
    <source>
        <dbReference type="SAM" id="Phobius"/>
    </source>
</evidence>
<keyword evidence="2" id="KW-0472">Membrane</keyword>
<keyword evidence="2" id="KW-1133">Transmembrane helix</keyword>
<sequence length="1304" mass="140761">MHHAGCRYVAHVQTQSLGRNHWPSPPRCISVDGSYAVLDCITVWACIRRPEMVGAALMHTFEQQPNTETTLAEPTEQHRITPKEEELSGLESVHMAEAQTECAAPGLNTQEPECVTAHSGVSDVHHTDASLIKTDTDLGSTHNGHLKSESLDHAELGYVTRLHPEQIKTEPDEGGYLNAERDIKCVSVQPEHIKSESSEGCVSVSVKPEHIKSESGEGCVSVSVKPEHIKSESGAALMHTFEHQPNTETTVAEPTEQHRITPKEEELSGLESVHMAEAETECAAPGLNTLEPEHLQGAWASSTGGVVLLNPAAVKLSWCTAECTESQAGSGAALMHTFEQQPNAETTLAEPTEQHRITPKEEELSGLESVHMAEAETECAAPGLNTLEPECVTAHSRVSDVHHTDASLIKTDTDLGSTRNGHLKTESLDHAELGYVTRLHPEQIKTERDEGGYLNAEQDIKCTTLAEPTEQHRITPKEEELSGLESVHMAEAETECAAPGLNTLEPECVTAHSGVSDVHHTDASLIKTDTDLGSTHNGHLKTESQDHAELGYVTCLHPEQVKTEPDEGGYLNAERDIKCVSVQPEHIKSESSEGSVSVSVKPEHIKSESSEGCVSVSVKPEHIKSESSEGLLSDPINAVRNRADVDQKGQITPKEEELSGLESVHMAEAETECAAPGLNTLEPECVTAHSGVSNVHHTDTLLMKTDTDLGSTHNGHLKTESLDHAELGYVTRLHPEQIKTEPDEGGYLNAEQDIKCVSVQPEHIKSESSEGSVSVSVKPEHIKSESSEGFVSVSVKPEHIKSESSEGFVSVSVKPEHIKSQSSEGLLSDPINAVHNRDDVDQKGQHLQGAWASSTGGVVLLNPAAVKLSWCTAECTESQAGSGAALMHTFDQQPNAETTQAEPTEQHRITPKEEELSGLESVHMAEAETECAAPGLNTLEPECVTAHIGLQSSHSKNTIAFGPLSKALNPTLLPGGLALGAAVMHTFEQQPNAETTLAEPTEQHRITPKEEELSGLESVHMAEAETECAAPGLNTLEPECVTAHSGQGKKRNRPEELSSRSNEIPVRAQKRVDVLARKFERDGRWGLCTAGLRHCLGAALMHTFEQQPNAETTLAEPTEQHRITPKEEELSGLESVHMAEAETECAAPGLNTLEPECVTAHSRVSDVHHTDASLIKTDTDLGSTRNGHLKTESLDHAELGYVTRLHPEQIKTEPDEGGYLNAEQDIKCVSVQPEHIKSESSEGSVGAWERTPSAIYNLLHAALLCYIDATHLQHTITAAANVVVTVFFTVAVFSAAISLKLSAI</sequence>
<dbReference type="OrthoDB" id="8963769at2759"/>
<dbReference type="Proteomes" id="UP000824540">
    <property type="component" value="Unassembled WGS sequence"/>
</dbReference>
<feature type="transmembrane region" description="Helical" evidence="2">
    <location>
        <begin position="1278"/>
        <end position="1299"/>
    </location>
</feature>
<gene>
    <name evidence="3" type="ORF">JZ751_021801</name>
</gene>
<protein>
    <submittedName>
        <fullName evidence="3">Uncharacterized protein</fullName>
    </submittedName>
</protein>
<proteinExistence type="predicted"/>
<feature type="region of interest" description="Disordered" evidence="1">
    <location>
        <begin position="1042"/>
        <end position="1063"/>
    </location>
</feature>
<feature type="region of interest" description="Disordered" evidence="1">
    <location>
        <begin position="894"/>
        <end position="915"/>
    </location>
</feature>
<dbReference type="EMBL" id="JAFBMS010000434">
    <property type="protein sequence ID" value="KAG9330898.1"/>
    <property type="molecule type" value="Genomic_DNA"/>
</dbReference>
<feature type="compositionally biased region" description="Basic and acidic residues" evidence="1">
    <location>
        <begin position="904"/>
        <end position="915"/>
    </location>
</feature>
<feature type="region of interest" description="Disordered" evidence="1">
    <location>
        <begin position="584"/>
        <end position="631"/>
    </location>
</feature>
<name>A0A8T2MZ25_9TELE</name>
<comment type="caution">
    <text evidence="3">The sequence shown here is derived from an EMBL/GenBank/DDBJ whole genome shotgun (WGS) entry which is preliminary data.</text>
</comment>
<accession>A0A8T2MZ25</accession>
<organism evidence="3 4">
    <name type="scientific">Albula glossodonta</name>
    <name type="common">roundjaw bonefish</name>
    <dbReference type="NCBI Taxonomy" id="121402"/>
    <lineage>
        <taxon>Eukaryota</taxon>
        <taxon>Metazoa</taxon>
        <taxon>Chordata</taxon>
        <taxon>Craniata</taxon>
        <taxon>Vertebrata</taxon>
        <taxon>Euteleostomi</taxon>
        <taxon>Actinopterygii</taxon>
        <taxon>Neopterygii</taxon>
        <taxon>Teleostei</taxon>
        <taxon>Albuliformes</taxon>
        <taxon>Albulidae</taxon>
        <taxon>Albula</taxon>
    </lineage>
</organism>
<keyword evidence="2" id="KW-0812">Transmembrane</keyword>
<keyword evidence="4" id="KW-1185">Reference proteome</keyword>
<evidence type="ECO:0000313" key="3">
    <source>
        <dbReference type="EMBL" id="KAG9330898.1"/>
    </source>
</evidence>
<reference evidence="3" key="1">
    <citation type="thesis" date="2021" institute="BYU ScholarsArchive" country="Provo, UT, USA">
        <title>Applications of and Algorithms for Genome Assembly and Genomic Analyses with an Emphasis on Marine Teleosts.</title>
        <authorList>
            <person name="Pickett B.D."/>
        </authorList>
    </citation>
    <scope>NUCLEOTIDE SEQUENCE</scope>
    <source>
        <strain evidence="3">HI-2016</strain>
    </source>
</reference>
<feature type="compositionally biased region" description="Polar residues" evidence="1">
    <location>
        <begin position="894"/>
        <end position="903"/>
    </location>
</feature>
<evidence type="ECO:0000313" key="4">
    <source>
        <dbReference type="Proteomes" id="UP000824540"/>
    </source>
</evidence>